<evidence type="ECO:0000256" key="3">
    <source>
        <dbReference type="PROSITE-ProRule" id="PRU00221"/>
    </source>
</evidence>
<dbReference type="Proteomes" id="UP000184267">
    <property type="component" value="Unassembled WGS sequence"/>
</dbReference>
<organism evidence="5 6">
    <name type="scientific">Trametes pubescens</name>
    <name type="common">White-rot fungus</name>
    <dbReference type="NCBI Taxonomy" id="154538"/>
    <lineage>
        <taxon>Eukaryota</taxon>
        <taxon>Fungi</taxon>
        <taxon>Dikarya</taxon>
        <taxon>Basidiomycota</taxon>
        <taxon>Agaricomycotina</taxon>
        <taxon>Agaricomycetes</taxon>
        <taxon>Polyporales</taxon>
        <taxon>Polyporaceae</taxon>
        <taxon>Trametes</taxon>
    </lineage>
</organism>
<dbReference type="InterPro" id="IPR001680">
    <property type="entry name" value="WD40_rpt"/>
</dbReference>
<dbReference type="STRING" id="154538.A0A1M2VQ66"/>
<evidence type="ECO:0000256" key="4">
    <source>
        <dbReference type="SAM" id="MobiDB-lite"/>
    </source>
</evidence>
<dbReference type="PROSITE" id="PS50082">
    <property type="entry name" value="WD_REPEATS_2"/>
    <property type="match status" value="8"/>
</dbReference>
<keyword evidence="2" id="KW-0677">Repeat</keyword>
<evidence type="ECO:0000313" key="6">
    <source>
        <dbReference type="Proteomes" id="UP000184267"/>
    </source>
</evidence>
<dbReference type="InterPro" id="IPR015943">
    <property type="entry name" value="WD40/YVTN_repeat-like_dom_sf"/>
</dbReference>
<comment type="caution">
    <text evidence="5">The sequence shown here is derived from an EMBL/GenBank/DDBJ whole genome shotgun (WGS) entry which is preliminary data.</text>
</comment>
<feature type="repeat" description="WD" evidence="3">
    <location>
        <begin position="762"/>
        <end position="800"/>
    </location>
</feature>
<dbReference type="SUPFAM" id="SSF50978">
    <property type="entry name" value="WD40 repeat-like"/>
    <property type="match status" value="2"/>
</dbReference>
<dbReference type="Gene3D" id="2.130.10.10">
    <property type="entry name" value="YVTN repeat-like/Quinoprotein amine dehydrogenase"/>
    <property type="match status" value="3"/>
</dbReference>
<feature type="repeat" description="WD" evidence="3">
    <location>
        <begin position="636"/>
        <end position="677"/>
    </location>
</feature>
<dbReference type="PRINTS" id="PR00320">
    <property type="entry name" value="GPROTEINBRPT"/>
</dbReference>
<feature type="repeat" description="WD" evidence="3">
    <location>
        <begin position="678"/>
        <end position="719"/>
    </location>
</feature>
<feature type="repeat" description="WD" evidence="3">
    <location>
        <begin position="720"/>
        <end position="761"/>
    </location>
</feature>
<dbReference type="PANTHER" id="PTHR19879">
    <property type="entry name" value="TRANSCRIPTION INITIATION FACTOR TFIID"/>
    <property type="match status" value="1"/>
</dbReference>
<feature type="compositionally biased region" description="Basic and acidic residues" evidence="4">
    <location>
        <begin position="432"/>
        <end position="441"/>
    </location>
</feature>
<dbReference type="PROSITE" id="PS50294">
    <property type="entry name" value="WD_REPEATS_REGION"/>
    <property type="match status" value="7"/>
</dbReference>
<gene>
    <name evidence="5" type="ORF">TRAPUB_13803</name>
</gene>
<dbReference type="InterPro" id="IPR020472">
    <property type="entry name" value="WD40_PAC1"/>
</dbReference>
<evidence type="ECO:0000256" key="1">
    <source>
        <dbReference type="ARBA" id="ARBA00022574"/>
    </source>
</evidence>
<dbReference type="CDD" id="cd00200">
    <property type="entry name" value="WD40"/>
    <property type="match status" value="1"/>
</dbReference>
<dbReference type="OMA" id="HHEGIVW"/>
<sequence length="800" mass="87751">MHTAAYNIYARELLPRKHGYALWHPEHTKFGEVQIGDVGYLHDGAFYRMFNATQSEKQQRRVPDDYQPFVINDRLLHKTKDVIKASLASKSVTSYDISGSAGTSLQAVGAGLKFTCEREHGAFVIVKPSADRWQMHPNKTLAHYFRTRFDSWRHFAQDQLDLDISPHNIMFVYGTVKTDDWGLGAFLRYESGGAINFEASVGPIAQGTFNVTVTQKHGEIAEYRSKPAEASLSPPLSAMSDETADTLTDPSSSSLSLKRTQTGPRKDQCLFIHYYKMKKRLFFNRVIKGAAGPDELDPGSGSDGEDGMSVGSGSDDVMREYGTEKMFDPVDYILDYILDYVLEDGTQADAAIAGIDHLYTLFDEGIPEDIPAALQKLQPPILFVDDGVAALACAEWGEEFDEIEQPDYSEVIAREKQKAPDAGPPSPTEAGDGNRRMDVDRSISPGDANESPSKDSRSGTGHAYETVMVQDHTGGVACAAWSPDGRYIATGAEDYTVVLRDGTSGAFMHKFEGHDDTLWTIAFSPDGRRLGTGAHNGTALIWDVDARSVLVRLEGHQKTVNSIQFSPDGTKVATASVDGSVRIWDSTTGAQLHMFAEEKVVINAPFSPDGKWLATCGSNYEAKIWNVETGELYHTLKHHEGIVWAVDFDPESRRIITGSDDASSIIWSVESGEPLVILREHPSPVWSVAFSPDGKQVLSASNDMTIKLCNSFTGELLHTFNRNDALVNSAVFSPDGELLASGGGDNEVLVWSTRTGKALPPMQGHEDKINMLRFSPDSDRLVTASDDGTVRLWTLLGGDD</sequence>
<feature type="repeat" description="WD" evidence="3">
    <location>
        <begin position="469"/>
        <end position="510"/>
    </location>
</feature>
<keyword evidence="6" id="KW-1185">Reference proteome</keyword>
<feature type="region of interest" description="Disordered" evidence="4">
    <location>
        <begin position="293"/>
        <end position="312"/>
    </location>
</feature>
<protein>
    <submittedName>
        <fullName evidence="5">Uncharacterized protein</fullName>
    </submittedName>
</protein>
<feature type="region of interest" description="Disordered" evidence="4">
    <location>
        <begin position="225"/>
        <end position="261"/>
    </location>
</feature>
<feature type="region of interest" description="Disordered" evidence="4">
    <location>
        <begin position="415"/>
        <end position="460"/>
    </location>
</feature>
<dbReference type="InterPro" id="IPR036322">
    <property type="entry name" value="WD40_repeat_dom_sf"/>
</dbReference>
<name>A0A1M2VQ66_TRAPU</name>
<evidence type="ECO:0000313" key="5">
    <source>
        <dbReference type="EMBL" id="OJT09698.1"/>
    </source>
</evidence>
<dbReference type="EMBL" id="MNAD01000883">
    <property type="protein sequence ID" value="OJT09698.1"/>
    <property type="molecule type" value="Genomic_DNA"/>
</dbReference>
<feature type="repeat" description="WD" evidence="3">
    <location>
        <begin position="553"/>
        <end position="594"/>
    </location>
</feature>
<reference evidence="5 6" key="1">
    <citation type="submission" date="2016-10" db="EMBL/GenBank/DDBJ databases">
        <title>Genome sequence of the basidiomycete white-rot fungus Trametes pubescens.</title>
        <authorList>
            <person name="Makela M.R."/>
            <person name="Granchi Z."/>
            <person name="Peng M."/>
            <person name="De Vries R.P."/>
            <person name="Grigoriev I."/>
            <person name="Riley R."/>
            <person name="Hilden K."/>
        </authorList>
    </citation>
    <scope>NUCLEOTIDE SEQUENCE [LARGE SCALE GENOMIC DNA]</scope>
    <source>
        <strain evidence="5 6">FBCC735</strain>
    </source>
</reference>
<dbReference type="SMART" id="SM00320">
    <property type="entry name" value="WD40"/>
    <property type="match status" value="8"/>
</dbReference>
<dbReference type="PANTHER" id="PTHR19879:SF9">
    <property type="entry name" value="TRANSCRIPTION INITIATION FACTOR TFIID SUBUNIT 5"/>
    <property type="match status" value="1"/>
</dbReference>
<dbReference type="Pfam" id="PF00400">
    <property type="entry name" value="WD40"/>
    <property type="match status" value="8"/>
</dbReference>
<accession>A0A1M2VQ66</accession>
<feature type="repeat" description="WD" evidence="3">
    <location>
        <begin position="511"/>
        <end position="552"/>
    </location>
</feature>
<dbReference type="InterPro" id="IPR019775">
    <property type="entry name" value="WD40_repeat_CS"/>
</dbReference>
<evidence type="ECO:0000256" key="2">
    <source>
        <dbReference type="ARBA" id="ARBA00022737"/>
    </source>
</evidence>
<feature type="repeat" description="WD" evidence="3">
    <location>
        <begin position="594"/>
        <end position="635"/>
    </location>
</feature>
<dbReference type="PROSITE" id="PS00678">
    <property type="entry name" value="WD_REPEATS_1"/>
    <property type="match status" value="2"/>
</dbReference>
<keyword evidence="1 3" id="KW-0853">WD repeat</keyword>
<dbReference type="AlphaFoldDB" id="A0A1M2VQ66"/>
<proteinExistence type="predicted"/>
<dbReference type="OrthoDB" id="538223at2759"/>